<dbReference type="GO" id="GO:0055091">
    <property type="term" value="P:phospholipid homeostasis"/>
    <property type="evidence" value="ECO:0007669"/>
    <property type="project" value="TreeGrafter"/>
</dbReference>
<sequence length="274" mass="30725">MLSSLLELISDPVVLGWGLGCTVVQGLSYLLFSKALPDGPWKKQPSFTAHQFVAFIMMVYCFAFGAKIWFIDPPCEDCIFDVSEQGLFLSKIVIGGMLFWDIPVGLVSDGLGDPIMLAHHVGLLLVASLTYGVHTSQPIGTCYAAFFFGVIELSSIPLAIVDIFHPKQVAWHDWHKQYPFIMTLNELSRVVFVLLYFLTRMVYFPYMALVRAIPDYYGGISKTDETGVKVTLWSIVVFCVLFTCLQLYWGSLIIRQVQKALAGDKPKTDETKKD</sequence>
<dbReference type="GO" id="GO:0071709">
    <property type="term" value="P:membrane assembly"/>
    <property type="evidence" value="ECO:0007669"/>
    <property type="project" value="TreeGrafter"/>
</dbReference>
<accession>A0A7S1UV81</accession>
<evidence type="ECO:0000256" key="5">
    <source>
        <dbReference type="SAM" id="Phobius"/>
    </source>
</evidence>
<feature type="transmembrane region" description="Helical" evidence="5">
    <location>
        <begin position="230"/>
        <end position="249"/>
    </location>
</feature>
<dbReference type="InterPro" id="IPR050846">
    <property type="entry name" value="TLCD"/>
</dbReference>
<organism evidence="7">
    <name type="scientific">Grammatophora oceanica</name>
    <dbReference type="NCBI Taxonomy" id="210454"/>
    <lineage>
        <taxon>Eukaryota</taxon>
        <taxon>Sar</taxon>
        <taxon>Stramenopiles</taxon>
        <taxon>Ochrophyta</taxon>
        <taxon>Bacillariophyta</taxon>
        <taxon>Fragilariophyceae</taxon>
        <taxon>Fragilariophycidae</taxon>
        <taxon>Rhabdonematales</taxon>
        <taxon>Grammatophoraceae</taxon>
        <taxon>Grammatophora</taxon>
    </lineage>
</organism>
<feature type="transmembrane region" description="Helical" evidence="5">
    <location>
        <begin position="145"/>
        <end position="166"/>
    </location>
</feature>
<dbReference type="GO" id="GO:0005886">
    <property type="term" value="C:plasma membrane"/>
    <property type="evidence" value="ECO:0007669"/>
    <property type="project" value="TreeGrafter"/>
</dbReference>
<evidence type="ECO:0000313" key="7">
    <source>
        <dbReference type="EMBL" id="CAD9279609.1"/>
    </source>
</evidence>
<evidence type="ECO:0000259" key="6">
    <source>
        <dbReference type="Pfam" id="PF03798"/>
    </source>
</evidence>
<feature type="transmembrane region" description="Helical" evidence="5">
    <location>
        <begin position="114"/>
        <end position="133"/>
    </location>
</feature>
<evidence type="ECO:0000256" key="4">
    <source>
        <dbReference type="ARBA" id="ARBA00023136"/>
    </source>
</evidence>
<dbReference type="EMBL" id="HBGK01016998">
    <property type="protein sequence ID" value="CAD9279609.1"/>
    <property type="molecule type" value="Transcribed_RNA"/>
</dbReference>
<keyword evidence="2 5" id="KW-0812">Transmembrane</keyword>
<proteinExistence type="predicted"/>
<dbReference type="GO" id="GO:0097035">
    <property type="term" value="P:regulation of membrane lipid distribution"/>
    <property type="evidence" value="ECO:0007669"/>
    <property type="project" value="TreeGrafter"/>
</dbReference>
<dbReference type="PANTHER" id="PTHR13439:SF4">
    <property type="entry name" value="TLC DOMAIN-CONTAINING PROTEIN"/>
    <property type="match status" value="1"/>
</dbReference>
<keyword evidence="4 5" id="KW-0472">Membrane</keyword>
<dbReference type="Pfam" id="PF03798">
    <property type="entry name" value="TRAM_LAG1_CLN8"/>
    <property type="match status" value="1"/>
</dbReference>
<dbReference type="AlphaFoldDB" id="A0A7S1UV81"/>
<reference evidence="7" key="1">
    <citation type="submission" date="2021-01" db="EMBL/GenBank/DDBJ databases">
        <authorList>
            <person name="Corre E."/>
            <person name="Pelletier E."/>
            <person name="Niang G."/>
            <person name="Scheremetjew M."/>
            <person name="Finn R."/>
            <person name="Kale V."/>
            <person name="Holt S."/>
            <person name="Cochrane G."/>
            <person name="Meng A."/>
            <person name="Brown T."/>
            <person name="Cohen L."/>
        </authorList>
    </citation>
    <scope>NUCLEOTIDE SEQUENCE</scope>
    <source>
        <strain evidence="7">CCMP 410</strain>
    </source>
</reference>
<evidence type="ECO:0000256" key="2">
    <source>
        <dbReference type="ARBA" id="ARBA00022692"/>
    </source>
</evidence>
<feature type="transmembrane region" description="Helical" evidence="5">
    <location>
        <begin position="86"/>
        <end position="107"/>
    </location>
</feature>
<evidence type="ECO:0000256" key="1">
    <source>
        <dbReference type="ARBA" id="ARBA00004141"/>
    </source>
</evidence>
<feature type="transmembrane region" description="Helical" evidence="5">
    <location>
        <begin position="12"/>
        <end position="32"/>
    </location>
</feature>
<dbReference type="PANTHER" id="PTHR13439">
    <property type="entry name" value="CT120 PROTEIN"/>
    <property type="match status" value="1"/>
</dbReference>
<protein>
    <recommendedName>
        <fullName evidence="6">TLC domain-containing protein</fullName>
    </recommendedName>
</protein>
<evidence type="ECO:0000256" key="3">
    <source>
        <dbReference type="ARBA" id="ARBA00022989"/>
    </source>
</evidence>
<feature type="domain" description="TLC" evidence="6">
    <location>
        <begin position="50"/>
        <end position="255"/>
    </location>
</feature>
<comment type="subcellular location">
    <subcellularLocation>
        <location evidence="1">Membrane</location>
        <topology evidence="1">Multi-pass membrane protein</topology>
    </subcellularLocation>
</comment>
<dbReference type="GO" id="GO:0007009">
    <property type="term" value="P:plasma membrane organization"/>
    <property type="evidence" value="ECO:0007669"/>
    <property type="project" value="TreeGrafter"/>
</dbReference>
<feature type="transmembrane region" description="Helical" evidence="5">
    <location>
        <begin position="187"/>
        <end position="210"/>
    </location>
</feature>
<keyword evidence="3 5" id="KW-1133">Transmembrane helix</keyword>
<feature type="transmembrane region" description="Helical" evidence="5">
    <location>
        <begin position="52"/>
        <end position="71"/>
    </location>
</feature>
<dbReference type="InterPro" id="IPR006634">
    <property type="entry name" value="TLC-dom"/>
</dbReference>
<gene>
    <name evidence="7" type="ORF">GOCE00092_LOCUS8519</name>
</gene>
<name>A0A7S1UV81_9STRA</name>